<comment type="caution">
    <text evidence="3">The sequence shown here is derived from an EMBL/GenBank/DDBJ whole genome shotgun (WGS) entry which is preliminary data.</text>
</comment>
<sequence>MSQPPAFGKALKEQEFYLSTDDVLLNNGSFGAAPKKVIEAKRQHELIMENHPDAWYINGNVRNEAYNTSLEKLANFVRAEKEDIVFVENATRGVNDALKSLKLQANDGILLNNFSYSSIKNIAKQQSETLGAIVHSLDIKFPIPTKEEIVRQYTEYMDAHPGIKVAIIDHISSIPSILFPLKELTTECRNRSIITIIDAAHGPNQVDLDVPSYEADFYIGNLYKWGLTCRGCAFLWTAQSHKERIFPVVTSNKYKEPYPGDFVWQGTREEGAFTAAFAAFDFIDWLGRAAIRDYTKSLGDWTVQELSSAWETEEIGLGEDLRAPCLRLVRIPDTKAFPKSIIGATLLGMALREDYKIRVRLFFLEQLEEIYVRISLPCYVDREDINKLKEAVLVLKDIEPEPEKMSILKQLVEKEKDVCY</sequence>
<proteinExistence type="predicted"/>
<reference evidence="3 4" key="1">
    <citation type="submission" date="2020-08" db="EMBL/GenBank/DDBJ databases">
        <authorList>
            <person name="Hejnol A."/>
        </authorList>
    </citation>
    <scope>NUCLEOTIDE SEQUENCE [LARGE SCALE GENOMIC DNA]</scope>
</reference>
<dbReference type="Gene3D" id="3.90.1150.10">
    <property type="entry name" value="Aspartate Aminotransferase, domain 1"/>
    <property type="match status" value="1"/>
</dbReference>
<organism evidence="3 4">
    <name type="scientific">Dimorphilus gyrociliatus</name>
    <dbReference type="NCBI Taxonomy" id="2664684"/>
    <lineage>
        <taxon>Eukaryota</taxon>
        <taxon>Metazoa</taxon>
        <taxon>Spiralia</taxon>
        <taxon>Lophotrochozoa</taxon>
        <taxon>Annelida</taxon>
        <taxon>Polychaeta</taxon>
        <taxon>Polychaeta incertae sedis</taxon>
        <taxon>Dinophilidae</taxon>
        <taxon>Dimorphilus</taxon>
    </lineage>
</organism>
<keyword evidence="1" id="KW-0663">Pyridoxal phosphate</keyword>
<dbReference type="InterPro" id="IPR015421">
    <property type="entry name" value="PyrdxlP-dep_Trfase_major"/>
</dbReference>
<accession>A0A7I8WAJ4</accession>
<dbReference type="InterPro" id="IPR000192">
    <property type="entry name" value="Aminotrans_V_dom"/>
</dbReference>
<dbReference type="Proteomes" id="UP000549394">
    <property type="component" value="Unassembled WGS sequence"/>
</dbReference>
<protein>
    <submittedName>
        <fullName evidence="3">DgyrCDS13406</fullName>
    </submittedName>
</protein>
<feature type="domain" description="Aminotransferase class V" evidence="2">
    <location>
        <begin position="34"/>
        <end position="388"/>
    </location>
</feature>
<dbReference type="InterPro" id="IPR015424">
    <property type="entry name" value="PyrdxlP-dep_Trfase"/>
</dbReference>
<dbReference type="Gene3D" id="3.40.640.10">
    <property type="entry name" value="Type I PLP-dependent aspartate aminotransferase-like (Major domain)"/>
    <property type="match status" value="1"/>
</dbReference>
<name>A0A7I8WAJ4_9ANNE</name>
<dbReference type="PANTHER" id="PTHR43092:SF4">
    <property type="entry name" value="AMINOTRANSFERASE CLASS V DOMAIN-CONTAINING PROTEIN"/>
    <property type="match status" value="1"/>
</dbReference>
<dbReference type="OrthoDB" id="5978656at2759"/>
<dbReference type="EMBL" id="CAJFCJ010000025">
    <property type="protein sequence ID" value="CAD5125163.1"/>
    <property type="molecule type" value="Genomic_DNA"/>
</dbReference>
<evidence type="ECO:0000256" key="1">
    <source>
        <dbReference type="ARBA" id="ARBA00022898"/>
    </source>
</evidence>
<keyword evidence="4" id="KW-1185">Reference proteome</keyword>
<evidence type="ECO:0000259" key="2">
    <source>
        <dbReference type="Pfam" id="PF00266"/>
    </source>
</evidence>
<dbReference type="InterPro" id="IPR015422">
    <property type="entry name" value="PyrdxlP-dep_Trfase_small"/>
</dbReference>
<dbReference type="Pfam" id="PF00266">
    <property type="entry name" value="Aminotran_5"/>
    <property type="match status" value="1"/>
</dbReference>
<gene>
    <name evidence="3" type="ORF">DGYR_LOCUS12592</name>
</gene>
<dbReference type="AlphaFoldDB" id="A0A7I8WAJ4"/>
<dbReference type="PANTHER" id="PTHR43092">
    <property type="entry name" value="L-CYSTEINE DESULFHYDRASE"/>
    <property type="match status" value="1"/>
</dbReference>
<evidence type="ECO:0000313" key="4">
    <source>
        <dbReference type="Proteomes" id="UP000549394"/>
    </source>
</evidence>
<evidence type="ECO:0000313" key="3">
    <source>
        <dbReference type="EMBL" id="CAD5125163.1"/>
    </source>
</evidence>
<dbReference type="SUPFAM" id="SSF53383">
    <property type="entry name" value="PLP-dependent transferases"/>
    <property type="match status" value="1"/>
</dbReference>